<evidence type="ECO:0000313" key="2">
    <source>
        <dbReference type="Proteomes" id="UP001177021"/>
    </source>
</evidence>
<reference evidence="1" key="1">
    <citation type="submission" date="2023-10" db="EMBL/GenBank/DDBJ databases">
        <authorList>
            <person name="Rodriguez Cubillos JULIANA M."/>
            <person name="De Vega J."/>
        </authorList>
    </citation>
    <scope>NUCLEOTIDE SEQUENCE</scope>
</reference>
<dbReference type="Proteomes" id="UP001177021">
    <property type="component" value="Unassembled WGS sequence"/>
</dbReference>
<accession>A0ACB0LRF1</accession>
<comment type="caution">
    <text evidence="1">The sequence shown here is derived from an EMBL/GenBank/DDBJ whole genome shotgun (WGS) entry which is preliminary data.</text>
</comment>
<organism evidence="1 2">
    <name type="scientific">Trifolium pratense</name>
    <name type="common">Red clover</name>
    <dbReference type="NCBI Taxonomy" id="57577"/>
    <lineage>
        <taxon>Eukaryota</taxon>
        <taxon>Viridiplantae</taxon>
        <taxon>Streptophyta</taxon>
        <taxon>Embryophyta</taxon>
        <taxon>Tracheophyta</taxon>
        <taxon>Spermatophyta</taxon>
        <taxon>Magnoliopsida</taxon>
        <taxon>eudicotyledons</taxon>
        <taxon>Gunneridae</taxon>
        <taxon>Pentapetalae</taxon>
        <taxon>rosids</taxon>
        <taxon>fabids</taxon>
        <taxon>Fabales</taxon>
        <taxon>Fabaceae</taxon>
        <taxon>Papilionoideae</taxon>
        <taxon>50 kb inversion clade</taxon>
        <taxon>NPAAA clade</taxon>
        <taxon>Hologalegina</taxon>
        <taxon>IRL clade</taxon>
        <taxon>Trifolieae</taxon>
        <taxon>Trifolium</taxon>
    </lineage>
</organism>
<sequence length="458" mass="50123">MDFISLITFLLFLTPAPSSSQNLGNKNNIVLTNRKMMFLKQENLTSYAVIFDAGSTGSRVHVYNFDQNLNLLHIGNNIEFTDKIKPGLSAYAENPEKGAKSLIPLLEEAESVVPENLHSKTLLKLGATAGLRLLDGDSADKILQGVRDLFNNRSTFKVQSDAVSIIDGTQEGSYMWVTVNYAYGNLGKSYKNTMGVIDLGGGSVQMTYAVSKKTAQNAPKVADGEDPYIKKLVLKGKQYDLYVHSYLSFGKEATRAQVLKSTNGSANPCLLAGFNGTFTYTGEKYTAFASPSGANFDKCKNIILNKVLKVNAPCPYSNCTFGGIWSGGGGSGQKNLFAASAFHYLTEDVGLVDQNVANSKIHPVDIRNEAKRACALNFEDVKSTYPLLTEDKRPYVCLDLLYQHLLLVHGFGLKQKQEITVGGGIQYQNYVVEAAWPLGTAVEAISALPKFERLMYFI</sequence>
<gene>
    <name evidence="1" type="ORF">MILVUS5_LOCUS35838</name>
</gene>
<dbReference type="EMBL" id="CASHSV030000615">
    <property type="protein sequence ID" value="CAJ2672157.1"/>
    <property type="molecule type" value="Genomic_DNA"/>
</dbReference>
<name>A0ACB0LRF1_TRIPR</name>
<keyword evidence="2" id="KW-1185">Reference proteome</keyword>
<evidence type="ECO:0000313" key="1">
    <source>
        <dbReference type="EMBL" id="CAJ2672157.1"/>
    </source>
</evidence>
<protein>
    <submittedName>
        <fullName evidence="1">Uncharacterized protein</fullName>
    </submittedName>
</protein>
<proteinExistence type="predicted"/>